<proteinExistence type="predicted"/>
<evidence type="ECO:0008006" key="4">
    <source>
        <dbReference type="Google" id="ProtNLM"/>
    </source>
</evidence>
<name>A0ABR2V4S5_9PEZI</name>
<evidence type="ECO:0000256" key="1">
    <source>
        <dbReference type="SAM" id="MobiDB-lite"/>
    </source>
</evidence>
<protein>
    <recommendedName>
        <fullName evidence="4">SMP domain-containing protein</fullName>
    </recommendedName>
</protein>
<organism evidence="2 3">
    <name type="scientific">Seiridium unicorne</name>
    <dbReference type="NCBI Taxonomy" id="138068"/>
    <lineage>
        <taxon>Eukaryota</taxon>
        <taxon>Fungi</taxon>
        <taxon>Dikarya</taxon>
        <taxon>Ascomycota</taxon>
        <taxon>Pezizomycotina</taxon>
        <taxon>Sordariomycetes</taxon>
        <taxon>Xylariomycetidae</taxon>
        <taxon>Amphisphaeriales</taxon>
        <taxon>Sporocadaceae</taxon>
        <taxon>Seiridium</taxon>
    </lineage>
</organism>
<comment type="caution">
    <text evidence="2">The sequence shown here is derived from an EMBL/GenBank/DDBJ whole genome shotgun (WGS) entry which is preliminary data.</text>
</comment>
<feature type="compositionally biased region" description="Basic and acidic residues" evidence="1">
    <location>
        <begin position="172"/>
        <end position="181"/>
    </location>
</feature>
<keyword evidence="3" id="KW-1185">Reference proteome</keyword>
<gene>
    <name evidence="2" type="ORF">SUNI508_05212</name>
</gene>
<evidence type="ECO:0000313" key="3">
    <source>
        <dbReference type="Proteomes" id="UP001408356"/>
    </source>
</evidence>
<feature type="compositionally biased region" description="Basic and acidic residues" evidence="1">
    <location>
        <begin position="53"/>
        <end position="65"/>
    </location>
</feature>
<evidence type="ECO:0000313" key="2">
    <source>
        <dbReference type="EMBL" id="KAK9421912.1"/>
    </source>
</evidence>
<reference evidence="2 3" key="1">
    <citation type="journal article" date="2024" name="J. Plant Pathol.">
        <title>Sequence and assembly of the genome of Seiridium unicorne, isolate CBS 538.82, causal agent of cypress canker disease.</title>
        <authorList>
            <person name="Scali E."/>
            <person name="Rocca G.D."/>
            <person name="Danti R."/>
            <person name="Garbelotto M."/>
            <person name="Barberini S."/>
            <person name="Baroncelli R."/>
            <person name="Emiliani G."/>
        </authorList>
    </citation>
    <scope>NUCLEOTIDE SEQUENCE [LARGE SCALE GENOMIC DNA]</scope>
    <source>
        <strain evidence="2 3">BM-138-508</strain>
    </source>
</reference>
<sequence>MPPSKSSNDTANEANSTVTSAHNPDTVNAAGGAAFTTQDQLTKSLEAAVSKGLQEHEMHPEKKPSEVAQDVVPEAAIALGLQEGVTRESQGLAEGATTGEDAELAAVGGDGAKPKKQPARGGSKLKTGDGAGPQAQAETKAEADGGVAAGAEGGEEGHFSVGNPGRQVSPLRHREVAAMIS</sequence>
<dbReference type="EMBL" id="JARVKF010000146">
    <property type="protein sequence ID" value="KAK9421912.1"/>
    <property type="molecule type" value="Genomic_DNA"/>
</dbReference>
<feature type="compositionally biased region" description="Polar residues" evidence="1">
    <location>
        <begin position="1"/>
        <end position="26"/>
    </location>
</feature>
<feature type="region of interest" description="Disordered" evidence="1">
    <location>
        <begin position="1"/>
        <end position="35"/>
    </location>
</feature>
<feature type="region of interest" description="Disordered" evidence="1">
    <location>
        <begin position="49"/>
        <end position="181"/>
    </location>
</feature>
<accession>A0ABR2V4S5</accession>
<dbReference type="Proteomes" id="UP001408356">
    <property type="component" value="Unassembled WGS sequence"/>
</dbReference>